<name>A0A6P5A736_BRABE</name>
<gene>
    <name evidence="5" type="primary">LOC109483469</name>
</gene>
<dbReference type="InterPro" id="IPR003591">
    <property type="entry name" value="Leu-rich_rpt_typical-subtyp"/>
</dbReference>
<dbReference type="Pfam" id="PF13855">
    <property type="entry name" value="LRR_8"/>
    <property type="match status" value="2"/>
</dbReference>
<dbReference type="GO" id="GO:0031012">
    <property type="term" value="C:extracellular matrix"/>
    <property type="evidence" value="ECO:0007669"/>
    <property type="project" value="TreeGrafter"/>
</dbReference>
<keyword evidence="4" id="KW-1185">Reference proteome</keyword>
<sequence>MKSKPAPLAVCFAVVSAFIAQHGRVRGKLFSPPVCQTWNSTTVVCNGDTDIPDFLPAQSIRSREPLTQVPPGIPESVITVDLSWNNITILYNGSFSGLRNLRSLDLSCNALQTIEVGTFAGLEKLERLDIAGRYNFDDSSFFLETDTRQMYSLQYGLFQDLRNLNYLTVETYTNRVASEGVFMGLTKLRHLQLAVKNISNLPDHIFYSLTSLESLKIWDQLDQGDYVDFLEPELEDQNTTMRRVHSGSGFLQRHLLWTPLHNLTTLGVRSDVTFPRASDFYFGAVFRNMSKLETIEIFFKFGIFPMINVDMFRPVLLTLKHLITNTGISPGLLKSLTHLQSLRVVDLLGLPLPDRDIMDVLPELRLTQIQELSFQIQANAFAGLSHLQRLEWTSGSLETLHEKTFSELPSLTYLDLSHNNLRSSQAQLPETLDYLDLSYNKLQNRHTGQWPCYNPISFNLSGLKSVNHLNLSHNDIGNVDAECLPQNITVLDLQHNKITVLSYLCIANLPPPSIAFHDNYREKGTTFHRYISEGRSRPVLQPTPSTIAQRFSWMVTYAGSSGGVTAPGYAGKPKTNAALGFGLKSPPQ</sequence>
<protein>
    <submittedName>
        <fullName evidence="5">Toll-like receptor 4</fullName>
    </submittedName>
</protein>
<evidence type="ECO:0000313" key="5">
    <source>
        <dbReference type="RefSeq" id="XP_019642064.1"/>
    </source>
</evidence>
<accession>A0A6P5A736</accession>
<dbReference type="InterPro" id="IPR026906">
    <property type="entry name" value="LRR_5"/>
</dbReference>
<evidence type="ECO:0000256" key="2">
    <source>
        <dbReference type="ARBA" id="ARBA00022729"/>
    </source>
</evidence>
<organism evidence="4 5">
    <name type="scientific">Branchiostoma belcheri</name>
    <name type="common">Amphioxus</name>
    <dbReference type="NCBI Taxonomy" id="7741"/>
    <lineage>
        <taxon>Eukaryota</taxon>
        <taxon>Metazoa</taxon>
        <taxon>Chordata</taxon>
        <taxon>Cephalochordata</taxon>
        <taxon>Leptocardii</taxon>
        <taxon>Amphioxiformes</taxon>
        <taxon>Branchiostomatidae</taxon>
        <taxon>Branchiostoma</taxon>
    </lineage>
</organism>
<dbReference type="KEGG" id="bbel:109483469"/>
<evidence type="ECO:0000256" key="3">
    <source>
        <dbReference type="ARBA" id="ARBA00022737"/>
    </source>
</evidence>
<dbReference type="InterPro" id="IPR001611">
    <property type="entry name" value="Leu-rich_rpt"/>
</dbReference>
<keyword evidence="2" id="KW-0732">Signal</keyword>
<dbReference type="Pfam" id="PF13516">
    <property type="entry name" value="LRR_6"/>
    <property type="match status" value="2"/>
</dbReference>
<dbReference type="PANTHER" id="PTHR24373:SF392">
    <property type="entry name" value="NEPHROCAN"/>
    <property type="match status" value="1"/>
</dbReference>
<keyword evidence="1" id="KW-0433">Leucine-rich repeat</keyword>
<dbReference type="AlphaFoldDB" id="A0A6P5A736"/>
<feature type="non-terminal residue" evidence="5">
    <location>
        <position position="588"/>
    </location>
</feature>
<evidence type="ECO:0000313" key="4">
    <source>
        <dbReference type="Proteomes" id="UP000515135"/>
    </source>
</evidence>
<dbReference type="Pfam" id="PF13306">
    <property type="entry name" value="LRR_5"/>
    <property type="match status" value="1"/>
</dbReference>
<dbReference type="InterPro" id="IPR032675">
    <property type="entry name" value="LRR_dom_sf"/>
</dbReference>
<dbReference type="RefSeq" id="XP_019642064.1">
    <property type="nucleotide sequence ID" value="XM_019786505.1"/>
</dbReference>
<reference evidence="5" key="1">
    <citation type="submission" date="2025-08" db="UniProtKB">
        <authorList>
            <consortium name="RefSeq"/>
        </authorList>
    </citation>
    <scope>IDENTIFICATION</scope>
    <source>
        <tissue evidence="5">Gonad</tissue>
    </source>
</reference>
<dbReference type="GeneID" id="109483469"/>
<dbReference type="InterPro" id="IPR050328">
    <property type="entry name" value="Dev_Immune_Receptor"/>
</dbReference>
<keyword evidence="3" id="KW-0677">Repeat</keyword>
<dbReference type="OrthoDB" id="10068119at2759"/>
<dbReference type="SUPFAM" id="SSF52047">
    <property type="entry name" value="RNI-like"/>
    <property type="match status" value="1"/>
</dbReference>
<dbReference type="Proteomes" id="UP000515135">
    <property type="component" value="Unplaced"/>
</dbReference>
<dbReference type="PANTHER" id="PTHR24373">
    <property type="entry name" value="SLIT RELATED LEUCINE-RICH REPEAT NEURONAL PROTEIN"/>
    <property type="match status" value="1"/>
</dbReference>
<dbReference type="GO" id="GO:0005615">
    <property type="term" value="C:extracellular space"/>
    <property type="evidence" value="ECO:0007669"/>
    <property type="project" value="TreeGrafter"/>
</dbReference>
<dbReference type="Gene3D" id="3.80.10.10">
    <property type="entry name" value="Ribonuclease Inhibitor"/>
    <property type="match status" value="3"/>
</dbReference>
<evidence type="ECO:0000256" key="1">
    <source>
        <dbReference type="ARBA" id="ARBA00022614"/>
    </source>
</evidence>
<dbReference type="PROSITE" id="PS51450">
    <property type="entry name" value="LRR"/>
    <property type="match status" value="2"/>
</dbReference>
<dbReference type="PRINTS" id="PR00019">
    <property type="entry name" value="LEURICHRPT"/>
</dbReference>
<dbReference type="SMART" id="SM00369">
    <property type="entry name" value="LRR_TYP"/>
    <property type="match status" value="6"/>
</dbReference>
<proteinExistence type="predicted"/>